<accession>A0A1H0GCA2</accession>
<organism evidence="1 2">
    <name type="scientific">Desulfonauticus submarinus</name>
    <dbReference type="NCBI Taxonomy" id="206665"/>
    <lineage>
        <taxon>Bacteria</taxon>
        <taxon>Pseudomonadati</taxon>
        <taxon>Thermodesulfobacteriota</taxon>
        <taxon>Desulfovibrionia</taxon>
        <taxon>Desulfovibrionales</taxon>
        <taxon>Desulfonauticaceae</taxon>
        <taxon>Desulfonauticus</taxon>
    </lineage>
</organism>
<evidence type="ECO:0000313" key="1">
    <source>
        <dbReference type="EMBL" id="SDO04512.1"/>
    </source>
</evidence>
<reference evidence="1 2" key="1">
    <citation type="submission" date="2016-10" db="EMBL/GenBank/DDBJ databases">
        <authorList>
            <person name="de Groot N.N."/>
        </authorList>
    </citation>
    <scope>NUCLEOTIDE SEQUENCE [LARGE SCALE GENOMIC DNA]</scope>
    <source>
        <strain evidence="1 2">DSM 15269</strain>
    </source>
</reference>
<keyword evidence="2" id="KW-1185">Reference proteome</keyword>
<gene>
    <name evidence="1" type="ORF">SAMN04488516_11742</name>
</gene>
<proteinExistence type="predicted"/>
<evidence type="ECO:0000313" key="2">
    <source>
        <dbReference type="Proteomes" id="UP000199602"/>
    </source>
</evidence>
<dbReference type="AlphaFoldDB" id="A0A1H0GCA2"/>
<sequence>MELTSFKVKTVEEGEDFVVSSIQQGKIQCVKTFIPIKLHQENLSIPINENSQEIKNINIYAIPQITLLLFSPIIDSPDTNFSGSLEINAFIESKIAVKRNIDIFWEEKRPFDNTKNSFIIYKYNFINDYLDSIDLKITINNKTGNSQPLSLFLVGNINPVFSSIDPSVGY</sequence>
<dbReference type="RefSeq" id="WP_092066594.1">
    <property type="nucleotide sequence ID" value="NZ_FNIN01000017.1"/>
</dbReference>
<dbReference type="EMBL" id="FNIN01000017">
    <property type="protein sequence ID" value="SDO04512.1"/>
    <property type="molecule type" value="Genomic_DNA"/>
</dbReference>
<dbReference type="Proteomes" id="UP000199602">
    <property type="component" value="Unassembled WGS sequence"/>
</dbReference>
<name>A0A1H0GCA2_9BACT</name>
<dbReference type="STRING" id="206665.SAMN04488516_11742"/>
<protein>
    <submittedName>
        <fullName evidence="1">Uncharacterized protein</fullName>
    </submittedName>
</protein>